<dbReference type="GO" id="GO:0015297">
    <property type="term" value="F:antiporter activity"/>
    <property type="evidence" value="ECO:0007669"/>
    <property type="project" value="InterPro"/>
</dbReference>
<evidence type="ECO:0000256" key="8">
    <source>
        <dbReference type="ARBA" id="ARBA00023136"/>
    </source>
</evidence>
<protein>
    <recommendedName>
        <fullName evidence="3">Multidrug export protein MepA</fullName>
    </recommendedName>
</protein>
<keyword evidence="5" id="KW-1003">Cell membrane</keyword>
<dbReference type="RefSeq" id="WP_198443091.1">
    <property type="nucleotide sequence ID" value="NZ_CBCSHE010000016.1"/>
</dbReference>
<dbReference type="GO" id="GO:0046677">
    <property type="term" value="P:response to antibiotic"/>
    <property type="evidence" value="ECO:0007669"/>
    <property type="project" value="UniProtKB-KW"/>
</dbReference>
<keyword evidence="7 10" id="KW-1133">Transmembrane helix</keyword>
<feature type="transmembrane region" description="Helical" evidence="10">
    <location>
        <begin position="387"/>
        <end position="411"/>
    </location>
</feature>
<feature type="transmembrane region" description="Helical" evidence="10">
    <location>
        <begin position="318"/>
        <end position="337"/>
    </location>
</feature>
<dbReference type="KEGG" id="tper:IWA51_02825"/>
<keyword evidence="9" id="KW-0046">Antibiotic resistance</keyword>
<evidence type="ECO:0000256" key="9">
    <source>
        <dbReference type="ARBA" id="ARBA00023251"/>
    </source>
</evidence>
<comment type="subcellular location">
    <subcellularLocation>
        <location evidence="1">Cell membrane</location>
        <topology evidence="1">Multi-pass membrane protein</topology>
    </subcellularLocation>
</comment>
<feature type="transmembrane region" description="Helical" evidence="10">
    <location>
        <begin position="417"/>
        <end position="438"/>
    </location>
</feature>
<evidence type="ECO:0000256" key="7">
    <source>
        <dbReference type="ARBA" id="ARBA00022989"/>
    </source>
</evidence>
<keyword evidence="6 10" id="KW-0812">Transmembrane</keyword>
<feature type="transmembrane region" description="Helical" evidence="10">
    <location>
        <begin position="54"/>
        <end position="76"/>
    </location>
</feature>
<proteinExistence type="inferred from homology"/>
<evidence type="ECO:0000256" key="4">
    <source>
        <dbReference type="ARBA" id="ARBA00022448"/>
    </source>
</evidence>
<keyword evidence="4" id="KW-0813">Transport</keyword>
<feature type="transmembrane region" description="Helical" evidence="10">
    <location>
        <begin position="169"/>
        <end position="189"/>
    </location>
</feature>
<feature type="transmembrane region" description="Helical" evidence="10">
    <location>
        <begin position="357"/>
        <end position="375"/>
    </location>
</feature>
<evidence type="ECO:0000256" key="3">
    <source>
        <dbReference type="ARBA" id="ARBA00022106"/>
    </source>
</evidence>
<dbReference type="PANTHER" id="PTHR43823">
    <property type="entry name" value="SPORULATION PROTEIN YKVU"/>
    <property type="match status" value="1"/>
</dbReference>
<evidence type="ECO:0000313" key="12">
    <source>
        <dbReference type="Proteomes" id="UP000595224"/>
    </source>
</evidence>
<evidence type="ECO:0000256" key="6">
    <source>
        <dbReference type="ARBA" id="ARBA00022692"/>
    </source>
</evidence>
<dbReference type="NCBIfam" id="TIGR00797">
    <property type="entry name" value="matE"/>
    <property type="match status" value="1"/>
</dbReference>
<feature type="transmembrane region" description="Helical" evidence="10">
    <location>
        <begin position="137"/>
        <end position="157"/>
    </location>
</feature>
<keyword evidence="8 10" id="KW-0472">Membrane</keyword>
<dbReference type="AlphaFoldDB" id="A0A7T3REB1"/>
<accession>A0A7T3REB1</accession>
<evidence type="ECO:0000256" key="5">
    <source>
        <dbReference type="ARBA" id="ARBA00022475"/>
    </source>
</evidence>
<dbReference type="CDD" id="cd13143">
    <property type="entry name" value="MATE_MepA_like"/>
    <property type="match status" value="1"/>
</dbReference>
<feature type="transmembrane region" description="Helical" evidence="10">
    <location>
        <begin position="97"/>
        <end position="117"/>
    </location>
</feature>
<dbReference type="InterPro" id="IPR045070">
    <property type="entry name" value="MATE_MepA-like"/>
</dbReference>
<feature type="transmembrane region" description="Helical" evidence="10">
    <location>
        <begin position="195"/>
        <end position="214"/>
    </location>
</feature>
<evidence type="ECO:0000256" key="1">
    <source>
        <dbReference type="ARBA" id="ARBA00004651"/>
    </source>
</evidence>
<feature type="transmembrane region" description="Helical" evidence="10">
    <location>
        <begin position="235"/>
        <end position="255"/>
    </location>
</feature>
<evidence type="ECO:0000256" key="10">
    <source>
        <dbReference type="SAM" id="Phobius"/>
    </source>
</evidence>
<dbReference type="PIRSF" id="PIRSF006603">
    <property type="entry name" value="DinF"/>
    <property type="match status" value="1"/>
</dbReference>
<dbReference type="InterPro" id="IPR048279">
    <property type="entry name" value="MdtK-like"/>
</dbReference>
<organism evidence="11 12">
    <name type="scientific">Treponema peruense</name>
    <dbReference type="NCBI Taxonomy" id="2787628"/>
    <lineage>
        <taxon>Bacteria</taxon>
        <taxon>Pseudomonadati</taxon>
        <taxon>Spirochaetota</taxon>
        <taxon>Spirochaetia</taxon>
        <taxon>Spirochaetales</taxon>
        <taxon>Treponemataceae</taxon>
        <taxon>Treponema</taxon>
    </lineage>
</organism>
<feature type="transmembrane region" description="Helical" evidence="10">
    <location>
        <begin position="12"/>
        <end position="34"/>
    </location>
</feature>
<dbReference type="PANTHER" id="PTHR43823:SF3">
    <property type="entry name" value="MULTIDRUG EXPORT PROTEIN MEPA"/>
    <property type="match status" value="1"/>
</dbReference>
<feature type="transmembrane region" description="Helical" evidence="10">
    <location>
        <begin position="284"/>
        <end position="306"/>
    </location>
</feature>
<reference evidence="11 12" key="1">
    <citation type="submission" date="2020-11" db="EMBL/GenBank/DDBJ databases">
        <title>Treponema Peruensis nv. sp., first commensal Treponema isolated from human feces.</title>
        <authorList>
            <person name="Belkhou C."/>
            <person name="Raes J."/>
        </authorList>
    </citation>
    <scope>NUCLEOTIDE SEQUENCE [LARGE SCALE GENOMIC DNA]</scope>
    <source>
        <strain evidence="11 12">RCC2812</strain>
    </source>
</reference>
<dbReference type="Pfam" id="PF01554">
    <property type="entry name" value="MatE"/>
    <property type="match status" value="2"/>
</dbReference>
<dbReference type="GO" id="GO:0042910">
    <property type="term" value="F:xenobiotic transmembrane transporter activity"/>
    <property type="evidence" value="ECO:0007669"/>
    <property type="project" value="InterPro"/>
</dbReference>
<dbReference type="Proteomes" id="UP000595224">
    <property type="component" value="Chromosome"/>
</dbReference>
<dbReference type="EMBL" id="CP064936">
    <property type="protein sequence ID" value="QQA01567.1"/>
    <property type="molecule type" value="Genomic_DNA"/>
</dbReference>
<sequence>MIKNIHIFESDPVPVAIAKLATPTIASMLVTVIYNMVDTFFVGQMGDPNKVAAVSIATPVFLFLMAAGNIFGIGGSTFISRALGEKQTEKIKHISSFCFYAGILTGIIGGAFFILGMPLILKMIGASEATGPYAAEYLYSIAWGAPAVVLSTAFPNLVRGEGAANNAMIGMMAGTVANIILDPIMILGMNMGVRGAAIATVIGNVVSLVFFLVHACGKKSMLSIKLSDFKVMEKIALSVIAIGIPASLNNVLMSLSNIVMNKFLASYGDIQVASMGIAMKANMLVVFLQMGLAIGIQPLIGYSYGAKNFRRLKDVMKFSMICVLIIGTVMTAIYLAFTRNIVGIFIDNEQVIDTGCRMLRTLMVSGPVLGIMFVFNFSFQGMGKAGAALALSASRQGFVFLPMLFLGRAIAGQNGIIFAQPIADIISIIIALIMFISMNKEFKAIESKA</sequence>
<dbReference type="InterPro" id="IPR051327">
    <property type="entry name" value="MATE_MepA_subfamily"/>
</dbReference>
<evidence type="ECO:0000313" key="11">
    <source>
        <dbReference type="EMBL" id="QQA01567.1"/>
    </source>
</evidence>
<dbReference type="InterPro" id="IPR002528">
    <property type="entry name" value="MATE_fam"/>
</dbReference>
<gene>
    <name evidence="11" type="ORF">IWA51_02825</name>
</gene>
<keyword evidence="12" id="KW-1185">Reference proteome</keyword>
<name>A0A7T3REB1_9SPIR</name>
<comment type="similarity">
    <text evidence="2">Belongs to the multi antimicrobial extrusion (MATE) (TC 2.A.66.1) family. MepA subfamily.</text>
</comment>
<dbReference type="GO" id="GO:0005886">
    <property type="term" value="C:plasma membrane"/>
    <property type="evidence" value="ECO:0007669"/>
    <property type="project" value="UniProtKB-SubCell"/>
</dbReference>
<evidence type="ECO:0000256" key="2">
    <source>
        <dbReference type="ARBA" id="ARBA00008417"/>
    </source>
</evidence>